<sequence length="579" mass="62840">MATWSKWAFLEDDPDLDEEGEASFSQAKELREQANALAHHAQSKALPERQECLAQAVTMYCRADELLKENNFNKQAVEVALQCRLNAACLALQVASMPLGAAGQKQVEQAAETAHRLAHAALKLDQKNPHAALVLARLGADQRNANAARQWLSAASQWAKERNEKDVQNQVAQLEKKLNPEPTSWGQEVPDWVRLGVALLKQSKPAEAEKLFTRAIEFLDQKEQGGPIEVLSAQALRSLGFDALEGLGDCLAAKRDFAGALRSQRRAAALLKAPPGTQVPFKEPEFSRREGLLHLSMGHAAEASQEESLPLFRRAAQALQRPGTDAALEGTAVLELGLRLEAADESDLAVPALERALECFKLAQGRLHAGGGDEPEEAKFQRRQLQAQAALCSLHQMRGDRAAVEETLDASRHLLSVPTEVATASALEWAKLCGEWAFGAAKAGRLADAEEALLQKWRLAGGKDSETQDDKVSSELDARCLNLQREALQSLALVRQKVQNQAGVEDAMARLSHAPGAQEDVEKMQQHLRRAPQGRDCKAPSDRSLTEQVQKFACRGAGLAAVAALGVVLAYCATPTPQA</sequence>
<keyword evidence="2" id="KW-1185">Reference proteome</keyword>
<organism evidence="1 2">
    <name type="scientific">Effrenium voratum</name>
    <dbReference type="NCBI Taxonomy" id="2562239"/>
    <lineage>
        <taxon>Eukaryota</taxon>
        <taxon>Sar</taxon>
        <taxon>Alveolata</taxon>
        <taxon>Dinophyceae</taxon>
        <taxon>Suessiales</taxon>
        <taxon>Symbiodiniaceae</taxon>
        <taxon>Effrenium</taxon>
    </lineage>
</organism>
<protein>
    <submittedName>
        <fullName evidence="1">Uncharacterized protein</fullName>
    </submittedName>
</protein>
<accession>A0AA36MMD8</accession>
<dbReference type="Proteomes" id="UP001178507">
    <property type="component" value="Unassembled WGS sequence"/>
</dbReference>
<comment type="caution">
    <text evidence="1">The sequence shown here is derived from an EMBL/GenBank/DDBJ whole genome shotgun (WGS) entry which is preliminary data.</text>
</comment>
<proteinExistence type="predicted"/>
<dbReference type="InterPro" id="IPR011990">
    <property type="entry name" value="TPR-like_helical_dom_sf"/>
</dbReference>
<dbReference type="EMBL" id="CAUJNA010000165">
    <property type="protein sequence ID" value="CAJ1372928.1"/>
    <property type="molecule type" value="Genomic_DNA"/>
</dbReference>
<gene>
    <name evidence="1" type="ORF">EVOR1521_LOCUS2901</name>
</gene>
<evidence type="ECO:0000313" key="2">
    <source>
        <dbReference type="Proteomes" id="UP001178507"/>
    </source>
</evidence>
<name>A0AA36MMD8_9DINO</name>
<dbReference type="SUPFAM" id="SSF48452">
    <property type="entry name" value="TPR-like"/>
    <property type="match status" value="1"/>
</dbReference>
<evidence type="ECO:0000313" key="1">
    <source>
        <dbReference type="EMBL" id="CAJ1372928.1"/>
    </source>
</evidence>
<dbReference type="Gene3D" id="1.25.40.10">
    <property type="entry name" value="Tetratricopeptide repeat domain"/>
    <property type="match status" value="1"/>
</dbReference>
<dbReference type="AlphaFoldDB" id="A0AA36MMD8"/>
<reference evidence="1" key="1">
    <citation type="submission" date="2023-08" db="EMBL/GenBank/DDBJ databases">
        <authorList>
            <person name="Chen Y."/>
            <person name="Shah S."/>
            <person name="Dougan E. K."/>
            <person name="Thang M."/>
            <person name="Chan C."/>
        </authorList>
    </citation>
    <scope>NUCLEOTIDE SEQUENCE</scope>
</reference>